<proteinExistence type="predicted"/>
<dbReference type="Proteomes" id="UP000654471">
    <property type="component" value="Unassembled WGS sequence"/>
</dbReference>
<gene>
    <name evidence="1" type="ORF">GCM10010211_37260</name>
</gene>
<keyword evidence="2" id="KW-1185">Reference proteome</keyword>
<evidence type="ECO:0000313" key="2">
    <source>
        <dbReference type="Proteomes" id="UP000654471"/>
    </source>
</evidence>
<protein>
    <submittedName>
        <fullName evidence="1">Uncharacterized protein</fullName>
    </submittedName>
</protein>
<reference evidence="2" key="1">
    <citation type="journal article" date="2019" name="Int. J. Syst. Evol. Microbiol.">
        <title>The Global Catalogue of Microorganisms (GCM) 10K type strain sequencing project: providing services to taxonomists for standard genome sequencing and annotation.</title>
        <authorList>
            <consortium name="The Broad Institute Genomics Platform"/>
            <consortium name="The Broad Institute Genome Sequencing Center for Infectious Disease"/>
            <person name="Wu L."/>
            <person name="Ma J."/>
        </authorList>
    </citation>
    <scope>NUCLEOTIDE SEQUENCE [LARGE SCALE GENOMIC DNA]</scope>
    <source>
        <strain evidence="2">JCM 3399</strain>
    </source>
</reference>
<accession>A0ABQ2V899</accession>
<dbReference type="RefSeq" id="WP_189301369.1">
    <property type="nucleotide sequence ID" value="NZ_BMRP01000012.1"/>
</dbReference>
<name>A0ABQ2V899_9ACTN</name>
<evidence type="ECO:0000313" key="1">
    <source>
        <dbReference type="EMBL" id="GGU68458.1"/>
    </source>
</evidence>
<organism evidence="1 2">
    <name type="scientific">Streptomyces albospinus</name>
    <dbReference type="NCBI Taxonomy" id="285515"/>
    <lineage>
        <taxon>Bacteria</taxon>
        <taxon>Bacillati</taxon>
        <taxon>Actinomycetota</taxon>
        <taxon>Actinomycetes</taxon>
        <taxon>Kitasatosporales</taxon>
        <taxon>Streptomycetaceae</taxon>
        <taxon>Streptomyces</taxon>
    </lineage>
</organism>
<dbReference type="EMBL" id="BMRP01000012">
    <property type="protein sequence ID" value="GGU68458.1"/>
    <property type="molecule type" value="Genomic_DNA"/>
</dbReference>
<sequence>MPHPAPSWASLSQSERLADAPVVRRGGCWWLVSSSGAMLASDRAFTGELDRFATDMAAANRAVADLPNARDASDTPVREVRR</sequence>
<comment type="caution">
    <text evidence="1">The sequence shown here is derived from an EMBL/GenBank/DDBJ whole genome shotgun (WGS) entry which is preliminary data.</text>
</comment>